<evidence type="ECO:0000313" key="3">
    <source>
        <dbReference type="EMBL" id="SFQ49002.1"/>
    </source>
</evidence>
<dbReference type="GO" id="GO:0016740">
    <property type="term" value="F:transferase activity"/>
    <property type="evidence" value="ECO:0007669"/>
    <property type="project" value="UniProtKB-KW"/>
</dbReference>
<feature type="transmembrane region" description="Helical" evidence="1">
    <location>
        <begin position="233"/>
        <end position="263"/>
    </location>
</feature>
<proteinExistence type="predicted"/>
<dbReference type="SUPFAM" id="SSF53448">
    <property type="entry name" value="Nucleotide-diphospho-sugar transferases"/>
    <property type="match status" value="1"/>
</dbReference>
<organism evidence="3 4">
    <name type="scientific">Roseivivax halotolerans</name>
    <dbReference type="NCBI Taxonomy" id="93684"/>
    <lineage>
        <taxon>Bacteria</taxon>
        <taxon>Pseudomonadati</taxon>
        <taxon>Pseudomonadota</taxon>
        <taxon>Alphaproteobacteria</taxon>
        <taxon>Rhodobacterales</taxon>
        <taxon>Roseobacteraceae</taxon>
        <taxon>Roseivivax</taxon>
    </lineage>
</organism>
<dbReference type="Gene3D" id="3.90.550.10">
    <property type="entry name" value="Spore Coat Polysaccharide Biosynthesis Protein SpsA, Chain A"/>
    <property type="match status" value="1"/>
</dbReference>
<dbReference type="AlphaFoldDB" id="A0A1I5YXT5"/>
<dbReference type="PANTHER" id="PTHR43646">
    <property type="entry name" value="GLYCOSYLTRANSFERASE"/>
    <property type="match status" value="1"/>
</dbReference>
<accession>A0A1I5YXT5</accession>
<evidence type="ECO:0000256" key="1">
    <source>
        <dbReference type="SAM" id="Phobius"/>
    </source>
</evidence>
<keyword evidence="1" id="KW-0472">Membrane</keyword>
<dbReference type="STRING" id="93684.SAMN05421853_10732"/>
<dbReference type="CDD" id="cd00761">
    <property type="entry name" value="Glyco_tranf_GTA_type"/>
    <property type="match status" value="1"/>
</dbReference>
<dbReference type="EMBL" id="FOXV01000007">
    <property type="protein sequence ID" value="SFQ49002.1"/>
    <property type="molecule type" value="Genomic_DNA"/>
</dbReference>
<keyword evidence="3" id="KW-0808">Transferase</keyword>
<dbReference type="PANTHER" id="PTHR43646:SF6">
    <property type="entry name" value="PRE-MYCOFACTOCIN GLYCOSYLTRANSFERASE"/>
    <property type="match status" value="1"/>
</dbReference>
<dbReference type="InterPro" id="IPR001173">
    <property type="entry name" value="Glyco_trans_2-like"/>
</dbReference>
<feature type="transmembrane region" description="Helical" evidence="1">
    <location>
        <begin position="283"/>
        <end position="306"/>
    </location>
</feature>
<keyword evidence="4" id="KW-1185">Reference proteome</keyword>
<dbReference type="InterPro" id="IPR029044">
    <property type="entry name" value="Nucleotide-diphossugar_trans"/>
</dbReference>
<dbReference type="Proteomes" id="UP000243106">
    <property type="component" value="Unassembled WGS sequence"/>
</dbReference>
<feature type="domain" description="Glycosyltransferase 2-like" evidence="2">
    <location>
        <begin position="6"/>
        <end position="122"/>
    </location>
</feature>
<dbReference type="RefSeq" id="WP_093011924.1">
    <property type="nucleotide sequence ID" value="NZ_FOXV01000007.1"/>
</dbReference>
<dbReference type="Pfam" id="PF00535">
    <property type="entry name" value="Glycos_transf_2"/>
    <property type="match status" value="1"/>
</dbReference>
<keyword evidence="1" id="KW-0812">Transmembrane</keyword>
<protein>
    <submittedName>
        <fullName evidence="3">Glycosyltransferase, GT2 family</fullName>
    </submittedName>
</protein>
<evidence type="ECO:0000313" key="4">
    <source>
        <dbReference type="Proteomes" id="UP000243106"/>
    </source>
</evidence>
<keyword evidence="1" id="KW-1133">Transmembrane helix</keyword>
<gene>
    <name evidence="3" type="ORF">SAMN05421853_10732</name>
</gene>
<name>A0A1I5YXT5_9RHOB</name>
<evidence type="ECO:0000259" key="2">
    <source>
        <dbReference type="Pfam" id="PF00535"/>
    </source>
</evidence>
<reference evidence="4" key="1">
    <citation type="submission" date="2016-10" db="EMBL/GenBank/DDBJ databases">
        <authorList>
            <person name="Varghese N."/>
            <person name="Submissions S."/>
        </authorList>
    </citation>
    <scope>NUCLEOTIDE SEQUENCE [LARGE SCALE GENOMIC DNA]</scope>
    <source>
        <strain evidence="4">JCM 10271</strain>
    </source>
</reference>
<sequence>MSDVDIVLIGRNEAQRLPAALAAAKRSGARLVYVDSGSSDGSPEIAEDMGAEVVRLDMSRPFTAARARNTGAAAFHDPAPYLQFVDADCVLAPGWIETAKDFLAQHQRHALVTGWAREEQPDHSVFNRLIDWEWRAPAGPIDACSGNLMVRRSTFDAVGGFDGGFIASEEEDLCARLASDGWALERLPEEMVTHDAGMTRLSEWWRRTERAGHGLAQLGAKHPGRRHTERLRAWLYGLALPVATLVLAVLWWPLVILPLAIYGRSWLSGYRTLRNTGTRPADARAFATLFTLAKAPVLIGMLRFYLRSMLRREMRLIEYRKDRA</sequence>